<sequence>MTHKMTLKTVAALTTIMLTQPLMAIYSVDATDCYTPTNVKSETLNVSKFTNVWQELNKNNKESQAHLEKFIESALDNSKGTLDVAKFSSVWQKLNTNSSVGKAHLSQYMGSLLDGASKSEAYRSAPLLCDNSFDV</sequence>
<name>A0A6S6TXV1_9BACT</name>
<feature type="chain" id="PRO_5027717692" evidence="1">
    <location>
        <begin position="25"/>
        <end position="135"/>
    </location>
</feature>
<dbReference type="AlphaFoldDB" id="A0A6S6TXV1"/>
<accession>A0A6S6TXV1</accession>
<reference evidence="2" key="1">
    <citation type="submission" date="2020-01" db="EMBL/GenBank/DDBJ databases">
        <authorList>
            <person name="Meier V. D."/>
            <person name="Meier V D."/>
        </authorList>
    </citation>
    <scope>NUCLEOTIDE SEQUENCE</scope>
    <source>
        <strain evidence="2">HLG_WM_MAG_03</strain>
    </source>
</reference>
<proteinExistence type="predicted"/>
<evidence type="ECO:0000256" key="1">
    <source>
        <dbReference type="SAM" id="SignalP"/>
    </source>
</evidence>
<organism evidence="2">
    <name type="scientific">uncultured Sulfurovum sp</name>
    <dbReference type="NCBI Taxonomy" id="269237"/>
    <lineage>
        <taxon>Bacteria</taxon>
        <taxon>Pseudomonadati</taxon>
        <taxon>Campylobacterota</taxon>
        <taxon>Epsilonproteobacteria</taxon>
        <taxon>Campylobacterales</taxon>
        <taxon>Sulfurovaceae</taxon>
        <taxon>Sulfurovum</taxon>
        <taxon>environmental samples</taxon>
    </lineage>
</organism>
<protein>
    <submittedName>
        <fullName evidence="2">Uncharacterized protein</fullName>
    </submittedName>
</protein>
<evidence type="ECO:0000313" key="2">
    <source>
        <dbReference type="EMBL" id="CAA6820948.1"/>
    </source>
</evidence>
<feature type="signal peptide" evidence="1">
    <location>
        <begin position="1"/>
        <end position="24"/>
    </location>
</feature>
<keyword evidence="1" id="KW-0732">Signal</keyword>
<feature type="non-terminal residue" evidence="2">
    <location>
        <position position="135"/>
    </location>
</feature>
<dbReference type="EMBL" id="CACVAR010000319">
    <property type="protein sequence ID" value="CAA6820948.1"/>
    <property type="molecule type" value="Genomic_DNA"/>
</dbReference>
<gene>
    <name evidence="2" type="ORF">HELGO_WM53699</name>
</gene>